<dbReference type="PANTHER" id="PTHR47829">
    <property type="entry name" value="HYDROLASE, PUTATIVE (AFU_ORTHOLOGUE AFUA_1G12880)-RELATED"/>
    <property type="match status" value="1"/>
</dbReference>
<dbReference type="InterPro" id="IPR041726">
    <property type="entry name" value="ACAD10_11_N"/>
</dbReference>
<reference evidence="2" key="1">
    <citation type="submission" date="2022-08" db="EMBL/GenBank/DDBJ databases">
        <authorList>
            <person name="Deng Y."/>
            <person name="Han X.-F."/>
            <person name="Zhang Y.-Q."/>
        </authorList>
    </citation>
    <scope>NUCLEOTIDE SEQUENCE</scope>
    <source>
        <strain evidence="2">CPCC 203386</strain>
    </source>
</reference>
<dbReference type="Gene3D" id="3.90.1200.10">
    <property type="match status" value="1"/>
</dbReference>
<evidence type="ECO:0000313" key="2">
    <source>
        <dbReference type="EMBL" id="MCS5735169.1"/>
    </source>
</evidence>
<dbReference type="EMBL" id="JANLCJ010000005">
    <property type="protein sequence ID" value="MCS5735169.1"/>
    <property type="molecule type" value="Genomic_DNA"/>
</dbReference>
<dbReference type="Pfam" id="PF01636">
    <property type="entry name" value="APH"/>
    <property type="match status" value="1"/>
</dbReference>
<dbReference type="RefSeq" id="WP_259540076.1">
    <property type="nucleotide sequence ID" value="NZ_JANLCJ010000005.1"/>
</dbReference>
<dbReference type="Gene3D" id="3.30.200.20">
    <property type="entry name" value="Phosphorylase Kinase, domain 1"/>
    <property type="match status" value="1"/>
</dbReference>
<dbReference type="Proteomes" id="UP001165586">
    <property type="component" value="Unassembled WGS sequence"/>
</dbReference>
<gene>
    <name evidence="2" type="ORF">N1032_15590</name>
</gene>
<sequence length="372" mass="40309">MTANGAPVPTVHVTEVVDTPADAAALVASGSPAPLLVIEPLTAFLDARGIGAGAITATRIGDGQSNVTYAIRRGDDRFVVRRGPRPPLPKSTHDMAREARVQWFAAAHGVPVPRILAVCDDPGLLGVPFYVMEHIDGLVITDEIPAALDSLDQRRQTSEQLVDLLVSLHEVPVDGDDAAGLGRPEGYLERQVARFRGLWSGNSERELPVVDELGAWLAEHLPVSERTALIHGDYRLGNVMFRPEAPARARALLDWEMSTLGDPLADAGYLTAMYADASAPPTVMQLTSVTRAPGYLTRDEIVERYAARSGADVSRLAWYETLALWKSAVFCEAIYTRWRHGERPDDDFGPRLKDGVPDLLEAARAAAARLGE</sequence>
<dbReference type="InterPro" id="IPR002575">
    <property type="entry name" value="Aminoglycoside_PTrfase"/>
</dbReference>
<comment type="caution">
    <text evidence="2">The sequence shown here is derived from an EMBL/GenBank/DDBJ whole genome shotgun (WGS) entry which is preliminary data.</text>
</comment>
<organism evidence="2 3">
    <name type="scientific">Herbiconiux daphne</name>
    <dbReference type="NCBI Taxonomy" id="2970914"/>
    <lineage>
        <taxon>Bacteria</taxon>
        <taxon>Bacillati</taxon>
        <taxon>Actinomycetota</taxon>
        <taxon>Actinomycetes</taxon>
        <taxon>Micrococcales</taxon>
        <taxon>Microbacteriaceae</taxon>
        <taxon>Herbiconiux</taxon>
    </lineage>
</organism>
<evidence type="ECO:0000259" key="1">
    <source>
        <dbReference type="Pfam" id="PF01636"/>
    </source>
</evidence>
<dbReference type="InterPro" id="IPR011009">
    <property type="entry name" value="Kinase-like_dom_sf"/>
</dbReference>
<dbReference type="CDD" id="cd05154">
    <property type="entry name" value="ACAD10_11_N-like"/>
    <property type="match status" value="1"/>
</dbReference>
<feature type="domain" description="Aminoglycoside phosphotransferase" evidence="1">
    <location>
        <begin position="57"/>
        <end position="279"/>
    </location>
</feature>
<proteinExistence type="predicted"/>
<name>A0ABT2H5H8_9MICO</name>
<accession>A0ABT2H5H8</accession>
<evidence type="ECO:0000313" key="3">
    <source>
        <dbReference type="Proteomes" id="UP001165586"/>
    </source>
</evidence>
<dbReference type="SUPFAM" id="SSF56112">
    <property type="entry name" value="Protein kinase-like (PK-like)"/>
    <property type="match status" value="1"/>
</dbReference>
<dbReference type="PANTHER" id="PTHR47829:SF1">
    <property type="entry name" value="HAD FAMILY PHOSPHATASE"/>
    <property type="match status" value="1"/>
</dbReference>
<protein>
    <submittedName>
        <fullName evidence="2">Phosphotransferase family protein</fullName>
    </submittedName>
</protein>
<keyword evidence="3" id="KW-1185">Reference proteome</keyword>
<dbReference type="InterPro" id="IPR052898">
    <property type="entry name" value="ACAD10-like"/>
</dbReference>